<gene>
    <name evidence="2" type="ORF">GWK47_011212</name>
</gene>
<dbReference type="Proteomes" id="UP000770661">
    <property type="component" value="Unassembled WGS sequence"/>
</dbReference>
<comment type="caution">
    <text evidence="2">The sequence shown here is derived from an EMBL/GenBank/DDBJ whole genome shotgun (WGS) entry which is preliminary data.</text>
</comment>
<dbReference type="EMBL" id="JACEEZ010019401">
    <property type="protein sequence ID" value="KAG0715771.1"/>
    <property type="molecule type" value="Genomic_DNA"/>
</dbReference>
<sequence length="180" mass="19725">MVCGGESATTRGRLPFPGIGPGAPSREHLLLMTSSKNLPVGLPCFDCTVPPPTPRETANVKMPPTVTLGTSGLGRRWQVVCCPEDPGPWFLSRSRGDSRLLEGKLKFWGRYLSIKGLHQILGGEVDSRLRFDRHPETVVRRASPRGPPAPVRHPPRVTGPMRLYKAQMELGQGYSPPPDE</sequence>
<dbReference type="AlphaFoldDB" id="A0A8J5CNJ1"/>
<reference evidence="2" key="1">
    <citation type="submission" date="2020-07" db="EMBL/GenBank/DDBJ databases">
        <title>The High-quality genome of the commercially important snow crab, Chionoecetes opilio.</title>
        <authorList>
            <person name="Jeong J.-H."/>
            <person name="Ryu S."/>
        </authorList>
    </citation>
    <scope>NUCLEOTIDE SEQUENCE</scope>
    <source>
        <strain evidence="2">MADBK_172401_WGS</strain>
        <tissue evidence="2">Digestive gland</tissue>
    </source>
</reference>
<keyword evidence="3" id="KW-1185">Reference proteome</keyword>
<proteinExistence type="predicted"/>
<accession>A0A8J5CNJ1</accession>
<evidence type="ECO:0000313" key="3">
    <source>
        <dbReference type="Proteomes" id="UP000770661"/>
    </source>
</evidence>
<protein>
    <submittedName>
        <fullName evidence="2">Uncharacterized protein</fullName>
    </submittedName>
</protein>
<evidence type="ECO:0000256" key="1">
    <source>
        <dbReference type="SAM" id="MobiDB-lite"/>
    </source>
</evidence>
<evidence type="ECO:0000313" key="2">
    <source>
        <dbReference type="EMBL" id="KAG0715771.1"/>
    </source>
</evidence>
<organism evidence="2 3">
    <name type="scientific">Chionoecetes opilio</name>
    <name type="common">Atlantic snow crab</name>
    <name type="synonym">Cancer opilio</name>
    <dbReference type="NCBI Taxonomy" id="41210"/>
    <lineage>
        <taxon>Eukaryota</taxon>
        <taxon>Metazoa</taxon>
        <taxon>Ecdysozoa</taxon>
        <taxon>Arthropoda</taxon>
        <taxon>Crustacea</taxon>
        <taxon>Multicrustacea</taxon>
        <taxon>Malacostraca</taxon>
        <taxon>Eumalacostraca</taxon>
        <taxon>Eucarida</taxon>
        <taxon>Decapoda</taxon>
        <taxon>Pleocyemata</taxon>
        <taxon>Brachyura</taxon>
        <taxon>Eubrachyura</taxon>
        <taxon>Majoidea</taxon>
        <taxon>Majidae</taxon>
        <taxon>Chionoecetes</taxon>
    </lineage>
</organism>
<feature type="region of interest" description="Disordered" evidence="1">
    <location>
        <begin position="137"/>
        <end position="159"/>
    </location>
</feature>
<name>A0A8J5CNJ1_CHIOP</name>